<protein>
    <submittedName>
        <fullName evidence="1">Uncharacterized protein</fullName>
    </submittedName>
</protein>
<dbReference type="EMBL" id="CM043770">
    <property type="protein sequence ID" value="KAI4840882.1"/>
    <property type="molecule type" value="Genomic_DNA"/>
</dbReference>
<keyword evidence="2" id="KW-1185">Reference proteome</keyword>
<proteinExistence type="predicted"/>
<gene>
    <name evidence="1" type="ORF">MKS88_000646</name>
</gene>
<sequence length="225" mass="26816">MKKCNIKTNDNSTSTNKYDQAKKGQVITILPLTFLINAVQYVCGKNETPYYSSKKGRQIYERILEAERVCAFDKLGRLYGEEDEEMNNTLNLLANYPTVAYTEPESYELAEEVHNIQLDDLVFRVNQMWHETVENMIQRYTAYAEEHNIDESCRDEMWNQGWYRYLYSIHGDLNYFLHDEHLSLETREQLAEELIRGAKEDFLWFLNMVKEEWDRIHQSEIIVEV</sequence>
<comment type="caution">
    <text evidence="1">The sequence shown here is derived from an EMBL/GenBank/DDBJ whole genome shotgun (WGS) entry which is preliminary data.</text>
</comment>
<organism evidence="1 2">
    <name type="scientific">Plasmodium brasilianum</name>
    <dbReference type="NCBI Taxonomy" id="5824"/>
    <lineage>
        <taxon>Eukaryota</taxon>
        <taxon>Sar</taxon>
        <taxon>Alveolata</taxon>
        <taxon>Apicomplexa</taxon>
        <taxon>Aconoidasida</taxon>
        <taxon>Haemosporida</taxon>
        <taxon>Plasmodiidae</taxon>
        <taxon>Plasmodium</taxon>
        <taxon>Plasmodium (Plasmodium)</taxon>
    </lineage>
</organism>
<evidence type="ECO:0000313" key="2">
    <source>
        <dbReference type="Proteomes" id="UP001056978"/>
    </source>
</evidence>
<evidence type="ECO:0000313" key="1">
    <source>
        <dbReference type="EMBL" id="KAI4840882.1"/>
    </source>
</evidence>
<reference evidence="1" key="1">
    <citation type="submission" date="2022-06" db="EMBL/GenBank/DDBJ databases">
        <title>The First Complete Genome of the Simian Malaria Parasite Plasmodium brasilianum.</title>
        <authorList>
            <person name="Bajic M."/>
            <person name="Ravishankar S."/>
        </authorList>
    </citation>
    <scope>NUCLEOTIDE SEQUENCE</scope>
    <source>
        <strain evidence="1">Bolivian I</strain>
    </source>
</reference>
<dbReference type="Proteomes" id="UP001056978">
    <property type="component" value="Chromosome 2"/>
</dbReference>
<accession>A0ACB9YF18</accession>
<name>A0ACB9YF18_PLABR</name>